<evidence type="ECO:0000313" key="1">
    <source>
        <dbReference type="EMBL" id="RGE40925.1"/>
    </source>
</evidence>
<name>A0A373FBU0_COMTE</name>
<dbReference type="EMBL" id="QURR01000032">
    <property type="protein sequence ID" value="RGE40925.1"/>
    <property type="molecule type" value="Genomic_DNA"/>
</dbReference>
<keyword evidence="2" id="KW-1185">Reference proteome</keyword>
<organism evidence="1 2">
    <name type="scientific">Comamonas testosteroni</name>
    <name type="common">Pseudomonas testosteroni</name>
    <dbReference type="NCBI Taxonomy" id="285"/>
    <lineage>
        <taxon>Bacteria</taxon>
        <taxon>Pseudomonadati</taxon>
        <taxon>Pseudomonadota</taxon>
        <taxon>Betaproteobacteria</taxon>
        <taxon>Burkholderiales</taxon>
        <taxon>Comamonadaceae</taxon>
        <taxon>Comamonas</taxon>
    </lineage>
</organism>
<dbReference type="AlphaFoldDB" id="A0A373FBU0"/>
<evidence type="ECO:0000313" key="2">
    <source>
        <dbReference type="Proteomes" id="UP000261948"/>
    </source>
</evidence>
<sequence>MLLHSFSSFYGPEFSEVQSGSAAHFLSLTHWIEARKFDLSKHAGLVQELLMMPNEYEVRRLSKRNAALWRSDWPLIKALVIAQGVAYRCIEAAPGLPVKSQLIREIIRNGVSEMVAGILFDQGAKLATAPKVCVIAESKVPITHLNRRMRLINKRFDGSWILVHWRGRFTNQTIHDWALSSGLPICYAGLKDQRTLGEDSKALRECADHYFVFDRRGDRRADRTIANIRATGKEVEVVLWQPEQMDDMFF</sequence>
<proteinExistence type="predicted"/>
<comment type="caution">
    <text evidence="1">The sequence shown here is derived from an EMBL/GenBank/DDBJ whole genome shotgun (WGS) entry which is preliminary data.</text>
</comment>
<protein>
    <submittedName>
        <fullName evidence="1">Uncharacterized protein</fullName>
    </submittedName>
</protein>
<gene>
    <name evidence="1" type="ORF">DZC30_19440</name>
</gene>
<accession>A0A373FBU0</accession>
<dbReference type="RefSeq" id="WP_158386826.1">
    <property type="nucleotide sequence ID" value="NZ_MT011984.1"/>
</dbReference>
<dbReference type="OrthoDB" id="8901611at2"/>
<reference evidence="1 2" key="1">
    <citation type="submission" date="2018-08" db="EMBL/GenBank/DDBJ databases">
        <title>Comamonas testosteroni strain SWCO2.</title>
        <authorList>
            <person name="Jiang N."/>
            <person name="Zhang X.Z."/>
        </authorList>
    </citation>
    <scope>NUCLEOTIDE SEQUENCE [LARGE SCALE GENOMIC DNA]</scope>
    <source>
        <strain evidence="1 2">SWCO2</strain>
    </source>
</reference>
<dbReference type="Proteomes" id="UP000261948">
    <property type="component" value="Unassembled WGS sequence"/>
</dbReference>